<reference evidence="2" key="1">
    <citation type="submission" date="2020-07" db="EMBL/GenBank/DDBJ databases">
        <title>Genome sequence and genetic diversity analysis of an under-domesticated orphan crop, white fonio (Digitaria exilis).</title>
        <authorList>
            <person name="Bennetzen J.L."/>
            <person name="Chen S."/>
            <person name="Ma X."/>
            <person name="Wang X."/>
            <person name="Yssel A.E.J."/>
            <person name="Chaluvadi S.R."/>
            <person name="Johnson M."/>
            <person name="Gangashetty P."/>
            <person name="Hamidou F."/>
            <person name="Sanogo M.D."/>
            <person name="Zwaenepoel A."/>
            <person name="Wallace J."/>
            <person name="Van De Peer Y."/>
            <person name="Van Deynze A."/>
        </authorList>
    </citation>
    <scope>NUCLEOTIDE SEQUENCE</scope>
    <source>
        <tissue evidence="2">Leaves</tissue>
    </source>
</reference>
<dbReference type="InterPro" id="IPR026960">
    <property type="entry name" value="RVT-Znf"/>
</dbReference>
<comment type="caution">
    <text evidence="2">The sequence shown here is derived from an EMBL/GenBank/DDBJ whole genome shotgun (WGS) entry which is preliminary data.</text>
</comment>
<gene>
    <name evidence="2" type="ORF">HU200_053538</name>
</gene>
<protein>
    <recommendedName>
        <fullName evidence="1">Reverse transcriptase zinc-binding domain-containing protein</fullName>
    </recommendedName>
</protein>
<dbReference type="Proteomes" id="UP000636709">
    <property type="component" value="Unassembled WGS sequence"/>
</dbReference>
<feature type="domain" description="Reverse transcriptase zinc-binding" evidence="1">
    <location>
        <begin position="1"/>
        <end position="65"/>
    </location>
</feature>
<sequence>MWKSCCRGRHKVFFWLLLRDRLNTRNILRRKRRYLDDYHCALCSANTEETLFHLFFECSFSQWCWRFLNVRWNFNLMDMDMLIQARKDFKSKIFIEVVIIAAWAIWTHRNEVIFYGTHISLRRWKQLFRDEFSLLLHRAKPTFKLELQTWLSSFH</sequence>
<accession>A0A835AWU5</accession>
<evidence type="ECO:0000313" key="2">
    <source>
        <dbReference type="EMBL" id="KAF8666429.1"/>
    </source>
</evidence>
<dbReference type="Pfam" id="PF13966">
    <property type="entry name" value="zf-RVT"/>
    <property type="match status" value="1"/>
</dbReference>
<organism evidence="2 3">
    <name type="scientific">Digitaria exilis</name>
    <dbReference type="NCBI Taxonomy" id="1010633"/>
    <lineage>
        <taxon>Eukaryota</taxon>
        <taxon>Viridiplantae</taxon>
        <taxon>Streptophyta</taxon>
        <taxon>Embryophyta</taxon>
        <taxon>Tracheophyta</taxon>
        <taxon>Spermatophyta</taxon>
        <taxon>Magnoliopsida</taxon>
        <taxon>Liliopsida</taxon>
        <taxon>Poales</taxon>
        <taxon>Poaceae</taxon>
        <taxon>PACMAD clade</taxon>
        <taxon>Panicoideae</taxon>
        <taxon>Panicodae</taxon>
        <taxon>Paniceae</taxon>
        <taxon>Anthephorinae</taxon>
        <taxon>Digitaria</taxon>
    </lineage>
</organism>
<keyword evidence="3" id="KW-1185">Reference proteome</keyword>
<evidence type="ECO:0000259" key="1">
    <source>
        <dbReference type="Pfam" id="PF13966"/>
    </source>
</evidence>
<dbReference type="OrthoDB" id="681845at2759"/>
<name>A0A835AWU5_9POAL</name>
<evidence type="ECO:0000313" key="3">
    <source>
        <dbReference type="Proteomes" id="UP000636709"/>
    </source>
</evidence>
<dbReference type="EMBL" id="JACEFO010002306">
    <property type="protein sequence ID" value="KAF8666429.1"/>
    <property type="molecule type" value="Genomic_DNA"/>
</dbReference>
<dbReference type="AlphaFoldDB" id="A0A835AWU5"/>
<proteinExistence type="predicted"/>